<feature type="repeat" description="ANK" evidence="3">
    <location>
        <begin position="754"/>
        <end position="786"/>
    </location>
</feature>
<feature type="repeat" description="ANK" evidence="3">
    <location>
        <begin position="553"/>
        <end position="585"/>
    </location>
</feature>
<evidence type="ECO:0000256" key="1">
    <source>
        <dbReference type="ARBA" id="ARBA00022737"/>
    </source>
</evidence>
<keyword evidence="10" id="KW-1185">Reference proteome</keyword>
<reference evidence="10" key="1">
    <citation type="journal article" date="2017" name="bioRxiv">
        <title>Comparative analysis of the genomes of Stylophora pistillata and Acropora digitifera provides evidence for extensive differences between species of corals.</title>
        <authorList>
            <person name="Voolstra C.R."/>
            <person name="Li Y."/>
            <person name="Liew Y.J."/>
            <person name="Baumgarten S."/>
            <person name="Zoccola D."/>
            <person name="Flot J.-F."/>
            <person name="Tambutte S."/>
            <person name="Allemand D."/>
            <person name="Aranda M."/>
        </authorList>
    </citation>
    <scope>NUCLEOTIDE SEQUENCE [LARGE SCALE GENOMIC DNA]</scope>
</reference>
<evidence type="ECO:0000256" key="4">
    <source>
        <dbReference type="SAM" id="Coils"/>
    </source>
</evidence>
<dbReference type="SMART" id="SM00248">
    <property type="entry name" value="ANK"/>
    <property type="match status" value="14"/>
</dbReference>
<feature type="domain" description="PH" evidence="6">
    <location>
        <begin position="1159"/>
        <end position="1257"/>
    </location>
</feature>
<name>A0A2B4RAB9_STYPI</name>
<feature type="repeat" description="ANK" evidence="3">
    <location>
        <begin position="853"/>
        <end position="885"/>
    </location>
</feature>
<feature type="repeat" description="ANK" evidence="3">
    <location>
        <begin position="886"/>
        <end position="918"/>
    </location>
</feature>
<dbReference type="OrthoDB" id="4473401at2759"/>
<comment type="caution">
    <text evidence="9">The sequence shown here is derived from an EMBL/GenBank/DDBJ whole genome shotgun (WGS) entry which is preliminary data.</text>
</comment>
<dbReference type="Gene3D" id="1.25.40.20">
    <property type="entry name" value="Ankyrin repeat-containing domain"/>
    <property type="match status" value="2"/>
</dbReference>
<feature type="repeat" description="ANK" evidence="3">
    <location>
        <begin position="454"/>
        <end position="486"/>
    </location>
</feature>
<dbReference type="Gene3D" id="1.10.533.10">
    <property type="entry name" value="Death Domain, Fas"/>
    <property type="match status" value="2"/>
</dbReference>
<feature type="repeat" description="ANK" evidence="3">
    <location>
        <begin position="520"/>
        <end position="552"/>
    </location>
</feature>
<dbReference type="PANTHER" id="PTHR24198:SF165">
    <property type="entry name" value="ANKYRIN REPEAT-CONTAINING PROTEIN-RELATED"/>
    <property type="match status" value="1"/>
</dbReference>
<feature type="repeat" description="ANK" evidence="3">
    <location>
        <begin position="586"/>
        <end position="618"/>
    </location>
</feature>
<feature type="domain" description="DED" evidence="7">
    <location>
        <begin position="62"/>
        <end position="137"/>
    </location>
</feature>
<dbReference type="SUPFAM" id="SSF47986">
    <property type="entry name" value="DEATH domain"/>
    <property type="match status" value="2"/>
</dbReference>
<dbReference type="InterPro" id="IPR049341">
    <property type="entry name" value="TRADD-like_N"/>
</dbReference>
<dbReference type="Pfam" id="PF00078">
    <property type="entry name" value="RVT_1"/>
    <property type="match status" value="1"/>
</dbReference>
<feature type="region of interest" description="Disordered" evidence="5">
    <location>
        <begin position="1"/>
        <end position="29"/>
    </location>
</feature>
<dbReference type="SMART" id="SM00233">
    <property type="entry name" value="PH"/>
    <property type="match status" value="1"/>
</dbReference>
<gene>
    <name evidence="9" type="ORF">AWC38_SpisGene22591</name>
</gene>
<dbReference type="Pfam" id="PF12796">
    <property type="entry name" value="Ank_2"/>
    <property type="match status" value="5"/>
</dbReference>
<keyword evidence="2 3" id="KW-0040">ANK repeat</keyword>
<feature type="domain" description="Reverse transcriptase" evidence="8">
    <location>
        <begin position="828"/>
        <end position="1100"/>
    </location>
</feature>
<dbReference type="Proteomes" id="UP000225706">
    <property type="component" value="Unassembled WGS sequence"/>
</dbReference>
<dbReference type="InterPro" id="IPR011993">
    <property type="entry name" value="PH-like_dom_sf"/>
</dbReference>
<dbReference type="PANTHER" id="PTHR24198">
    <property type="entry name" value="ANKYRIN REPEAT AND PROTEIN KINASE DOMAIN-CONTAINING PROTEIN"/>
    <property type="match status" value="1"/>
</dbReference>
<dbReference type="PROSITE" id="PS50088">
    <property type="entry name" value="ANK_REPEAT"/>
    <property type="match status" value="13"/>
</dbReference>
<dbReference type="Pfam" id="PF01335">
    <property type="entry name" value="DED"/>
    <property type="match status" value="1"/>
</dbReference>
<evidence type="ECO:0000259" key="7">
    <source>
        <dbReference type="PROSITE" id="PS50168"/>
    </source>
</evidence>
<feature type="repeat" description="ANK" evidence="3">
    <location>
        <begin position="487"/>
        <end position="519"/>
    </location>
</feature>
<dbReference type="PROSITE" id="PS50003">
    <property type="entry name" value="PH_DOMAIN"/>
    <property type="match status" value="1"/>
</dbReference>
<dbReference type="PROSITE" id="PS50297">
    <property type="entry name" value="ANK_REP_REGION"/>
    <property type="match status" value="11"/>
</dbReference>
<evidence type="ECO:0000256" key="5">
    <source>
        <dbReference type="SAM" id="MobiDB-lite"/>
    </source>
</evidence>
<organism evidence="9 10">
    <name type="scientific">Stylophora pistillata</name>
    <name type="common">Smooth cauliflower coral</name>
    <dbReference type="NCBI Taxonomy" id="50429"/>
    <lineage>
        <taxon>Eukaryota</taxon>
        <taxon>Metazoa</taxon>
        <taxon>Cnidaria</taxon>
        <taxon>Anthozoa</taxon>
        <taxon>Hexacorallia</taxon>
        <taxon>Scleractinia</taxon>
        <taxon>Astrocoeniina</taxon>
        <taxon>Pocilloporidae</taxon>
        <taxon>Stylophora</taxon>
    </lineage>
</organism>
<feature type="repeat" description="ANK" evidence="3">
    <location>
        <begin position="787"/>
        <end position="819"/>
    </location>
</feature>
<dbReference type="EMBL" id="LSMT01001005">
    <property type="protein sequence ID" value="PFX13328.1"/>
    <property type="molecule type" value="Genomic_DNA"/>
</dbReference>
<dbReference type="AlphaFoldDB" id="A0A2B4RAB9"/>
<evidence type="ECO:0000313" key="10">
    <source>
        <dbReference type="Proteomes" id="UP000225706"/>
    </source>
</evidence>
<accession>A0A2B4RAB9</accession>
<dbReference type="InterPro" id="IPR001849">
    <property type="entry name" value="PH_domain"/>
</dbReference>
<dbReference type="Pfam" id="PF20694">
    <property type="entry name" value="TRADD-like_N"/>
    <property type="match status" value="1"/>
</dbReference>
<sequence>MKDYDLEVDGSPNSSSTASDEEGTHEAYGEDLLADEEWIELYERDRKEEEVLEKALQKRLNAYKSMLSEIRRQLEQHDHQQLLDMCGLDDEAANIPDARSLLRKLEEKKHLTIDELGDLEEVLESLEEFSLLRKLKKFQSKRKEYNDLLALISRALDSDERNHLEQLINICRRKTSEDFDVDILDVRTLFQELEKRRHLGFRRFTFLKEILTEIGKEDLVREVQDFEERRNNNDSFERNKGHVVSLAKGVGGRLRGVLNIKTACRVAKTGIVLFSLHELFNRCTTYEQLYNFFQDCVLPANTQLIDVSEGCVCFTVRAENIKGLSTLWNMYQDGTLKTRLFNFLVNDEMKTRAGGEENVELIVTIEKEEYDRACTEFIDETQAQNVGYEWPGIKSVSLGQHKWSFTQAYLESLQFETKSIMTETSDSGMGTEGAPSEFGVDIGDERETQTVTGYERKSLFLAVSSGNIAIIEDMLSHGLDINTKNECGDTALIVAALNGKRDAANYLLHNGADPFAKGKFGGNSLHFASHGGNVAIVETIVSRGVLVDSKDDNGNTPLIFAVANGKVEAVNYLLDKGADPFVKARFGRNLLHAASQGGNVAIIETIMSRGLDVDSKDGNGDTPLILAALSDKVEAVNYLLDKGADPFVKGQFGRNSLHAASHGGNVALIETIMSRGVHVDSKDDNGNTPLIFAVVNGKVEAVNYLLDKGADPFVKARFGRNLLHAASQGVVNGKVEAVNYLLDKGADPFVKARFGRNLLHAASQGGNVAIIETIMSRGLDVDSKDGNGDTPLILAALSDKVEAVNYLLDKGADPFVKGQFGRNSLHLASRGGNVAIIETIMSRGLDVDSKDENGDTPLILAVGKGKVEAVSHLLDKGADPFVKGQFGRNSLHFASKGGNVAIIEKMLLLGLSVLSEDMEGHTPLKIAKQNDTGLLLVDYRKAFDMVDREILLQKLNAYGLTPVARKWFSSYLTDRHQFIALDNVTSDSALVRHGVPQGSILGPLLFVIYINDLPLHVNGADLDLYADDTTLTLSADISAVDSLQDSLAASLKEIECWTHTNKLPLNEKKTKTLLVTGKRLGKKLPDGYNLSLKTMNGVSLEQVPSAKLLGSETRLWQVKPKFWNEPLPKRKRKLSKGKSHLPYSPPSYRLLNNNFSSLVSSQDGDLCRLKECAVFRRRPSWHKRRFILLEDKLYCYEKRDDVLVFSEIIMMSNVTALTVQSSNCIKISQVDGSLRMLRFWSTEVRNVWLTALTAKAVNLLKYQ</sequence>
<dbReference type="PROSITE" id="PS50168">
    <property type="entry name" value="DED"/>
    <property type="match status" value="2"/>
</dbReference>
<evidence type="ECO:0000256" key="2">
    <source>
        <dbReference type="ARBA" id="ARBA00023043"/>
    </source>
</evidence>
<dbReference type="GO" id="GO:0042981">
    <property type="term" value="P:regulation of apoptotic process"/>
    <property type="evidence" value="ECO:0007669"/>
    <property type="project" value="InterPro"/>
</dbReference>
<proteinExistence type="predicted"/>
<dbReference type="PROSITE" id="PS50878">
    <property type="entry name" value="RT_POL"/>
    <property type="match status" value="1"/>
</dbReference>
<feature type="repeat" description="ANK" evidence="3">
    <location>
        <begin position="652"/>
        <end position="684"/>
    </location>
</feature>
<dbReference type="InterPro" id="IPR002110">
    <property type="entry name" value="Ankyrin_rpt"/>
</dbReference>
<dbReference type="InterPro" id="IPR000477">
    <property type="entry name" value="RT_dom"/>
</dbReference>
<dbReference type="SUPFAM" id="SSF50729">
    <property type="entry name" value="PH domain-like"/>
    <property type="match status" value="1"/>
</dbReference>
<evidence type="ECO:0000256" key="3">
    <source>
        <dbReference type="PROSITE-ProRule" id="PRU00023"/>
    </source>
</evidence>
<feature type="domain" description="DED" evidence="7">
    <location>
        <begin position="144"/>
        <end position="225"/>
    </location>
</feature>
<evidence type="ECO:0000313" key="9">
    <source>
        <dbReference type="EMBL" id="PFX13328.1"/>
    </source>
</evidence>
<feature type="repeat" description="ANK" evidence="3">
    <location>
        <begin position="685"/>
        <end position="717"/>
    </location>
</feature>
<feature type="repeat" description="ANK" evidence="3">
    <location>
        <begin position="820"/>
        <end position="852"/>
    </location>
</feature>
<dbReference type="Gene3D" id="2.30.29.30">
    <property type="entry name" value="Pleckstrin-homology domain (PH domain)/Phosphotyrosine-binding domain (PTB)"/>
    <property type="match status" value="1"/>
</dbReference>
<protein>
    <submittedName>
        <fullName evidence="9">Putative ankyrin repeat protein</fullName>
    </submittedName>
</protein>
<evidence type="ECO:0000259" key="8">
    <source>
        <dbReference type="PROSITE" id="PS50878"/>
    </source>
</evidence>
<dbReference type="CDD" id="cd00821">
    <property type="entry name" value="PH"/>
    <property type="match status" value="1"/>
</dbReference>
<dbReference type="InterPro" id="IPR001875">
    <property type="entry name" value="DED_dom"/>
</dbReference>
<evidence type="ECO:0000259" key="6">
    <source>
        <dbReference type="PROSITE" id="PS50003"/>
    </source>
</evidence>
<feature type="coiled-coil region" evidence="4">
    <location>
        <begin position="39"/>
        <end position="122"/>
    </location>
</feature>
<keyword evidence="4" id="KW-0175">Coiled coil</keyword>
<dbReference type="SUPFAM" id="SSF48403">
    <property type="entry name" value="Ankyrin repeat"/>
    <property type="match status" value="2"/>
</dbReference>
<dbReference type="InterPro" id="IPR011029">
    <property type="entry name" value="DEATH-like_dom_sf"/>
</dbReference>
<dbReference type="Pfam" id="PF13637">
    <property type="entry name" value="Ank_4"/>
    <property type="match status" value="1"/>
</dbReference>
<keyword evidence="1" id="KW-0677">Repeat</keyword>
<feature type="repeat" description="ANK" evidence="3">
    <location>
        <begin position="619"/>
        <end position="651"/>
    </location>
</feature>
<dbReference type="InterPro" id="IPR036770">
    <property type="entry name" value="Ankyrin_rpt-contain_sf"/>
</dbReference>